<feature type="compositionally biased region" description="Low complexity" evidence="1">
    <location>
        <begin position="1"/>
        <end position="12"/>
    </location>
</feature>
<evidence type="ECO:0000313" key="4">
    <source>
        <dbReference type="Proteomes" id="UP000190037"/>
    </source>
</evidence>
<feature type="region of interest" description="Disordered" evidence="1">
    <location>
        <begin position="1"/>
        <end position="22"/>
    </location>
</feature>
<feature type="region of interest" description="Disordered" evidence="1">
    <location>
        <begin position="113"/>
        <end position="183"/>
    </location>
</feature>
<dbReference type="SUPFAM" id="SSF47413">
    <property type="entry name" value="lambda repressor-like DNA-binding domains"/>
    <property type="match status" value="1"/>
</dbReference>
<dbReference type="RefSeq" id="WP_078975188.1">
    <property type="nucleotide sequence ID" value="NZ_MWQN01000001.1"/>
</dbReference>
<dbReference type="GO" id="GO:0003677">
    <property type="term" value="F:DNA binding"/>
    <property type="evidence" value="ECO:0007669"/>
    <property type="project" value="InterPro"/>
</dbReference>
<name>A0A1T3NVS3_9ACTN</name>
<dbReference type="EMBL" id="MWQN01000001">
    <property type="protein sequence ID" value="OPC80875.1"/>
    <property type="molecule type" value="Genomic_DNA"/>
</dbReference>
<evidence type="ECO:0000259" key="2">
    <source>
        <dbReference type="PROSITE" id="PS50943"/>
    </source>
</evidence>
<dbReference type="Proteomes" id="UP000190037">
    <property type="component" value="Unassembled WGS sequence"/>
</dbReference>
<reference evidence="3 4" key="1">
    <citation type="submission" date="2017-03" db="EMBL/GenBank/DDBJ databases">
        <title>Draft genome sequence of Streptomyces scabrisporus NF3, endophyte isolated from Amphipterygium adstringens.</title>
        <authorList>
            <person name="Vazquez M."/>
            <person name="Ceapa C.D."/>
            <person name="Rodriguez Luna D."/>
            <person name="Sanchez Esquivel S."/>
        </authorList>
    </citation>
    <scope>NUCLEOTIDE SEQUENCE [LARGE SCALE GENOMIC DNA]</scope>
    <source>
        <strain evidence="3 4">NF3</strain>
    </source>
</reference>
<dbReference type="CDD" id="cd00093">
    <property type="entry name" value="HTH_XRE"/>
    <property type="match status" value="1"/>
</dbReference>
<dbReference type="AlphaFoldDB" id="A0A1T3NVS3"/>
<organism evidence="3 4">
    <name type="scientific">Embleya scabrispora</name>
    <dbReference type="NCBI Taxonomy" id="159449"/>
    <lineage>
        <taxon>Bacteria</taxon>
        <taxon>Bacillati</taxon>
        <taxon>Actinomycetota</taxon>
        <taxon>Actinomycetes</taxon>
        <taxon>Kitasatosporales</taxon>
        <taxon>Streptomycetaceae</taxon>
        <taxon>Embleya</taxon>
    </lineage>
</organism>
<dbReference type="SMART" id="SM00530">
    <property type="entry name" value="HTH_XRE"/>
    <property type="match status" value="1"/>
</dbReference>
<dbReference type="InterPro" id="IPR010982">
    <property type="entry name" value="Lambda_DNA-bd_dom_sf"/>
</dbReference>
<feature type="compositionally biased region" description="Pro residues" evidence="1">
    <location>
        <begin position="129"/>
        <end position="138"/>
    </location>
</feature>
<dbReference type="Gene3D" id="1.10.260.40">
    <property type="entry name" value="lambda repressor-like DNA-binding domains"/>
    <property type="match status" value="1"/>
</dbReference>
<accession>A0A1T3NVS3</accession>
<keyword evidence="4" id="KW-1185">Reference proteome</keyword>
<dbReference type="OrthoDB" id="3504495at2"/>
<dbReference type="STRING" id="159449.B4N89_07845"/>
<feature type="compositionally biased region" description="Polar residues" evidence="1">
    <location>
        <begin position="113"/>
        <end position="127"/>
    </location>
</feature>
<comment type="caution">
    <text evidence="3">The sequence shown here is derived from an EMBL/GenBank/DDBJ whole genome shotgun (WGS) entry which is preliminary data.</text>
</comment>
<proteinExistence type="predicted"/>
<gene>
    <name evidence="3" type="ORF">B4N89_07845</name>
</gene>
<dbReference type="PROSITE" id="PS50943">
    <property type="entry name" value="HTH_CROC1"/>
    <property type="match status" value="1"/>
</dbReference>
<feature type="domain" description="HTH cro/C1-type" evidence="2">
    <location>
        <begin position="32"/>
        <end position="87"/>
    </location>
</feature>
<protein>
    <recommendedName>
        <fullName evidence="2">HTH cro/C1-type domain-containing protein</fullName>
    </recommendedName>
</protein>
<evidence type="ECO:0000313" key="3">
    <source>
        <dbReference type="EMBL" id="OPC80875.1"/>
    </source>
</evidence>
<sequence>MTTAPRPEEPTGAEPPAPRPIGSCHRELGLTLYRLRLERGLSLRALARRLGYSSHSAFADFEKARRMPGEPLLVAYERLFELPHGLLLELRARALAERAARLTAIRESTVLGSTETLGTPTLDTSVRSPAPPAAPPGPSGTGPTGTPDREVTRVNQSRRADPPAPLDRTSRLTGFTRRPRAAGGLAGLGAAVVHFLGRRTGAASGTRSIAKR</sequence>
<dbReference type="InterPro" id="IPR001387">
    <property type="entry name" value="Cro/C1-type_HTH"/>
</dbReference>
<dbReference type="Pfam" id="PF13560">
    <property type="entry name" value="HTH_31"/>
    <property type="match status" value="1"/>
</dbReference>
<evidence type="ECO:0000256" key="1">
    <source>
        <dbReference type="SAM" id="MobiDB-lite"/>
    </source>
</evidence>